<dbReference type="Proteomes" id="UP000439123">
    <property type="component" value="Unassembled WGS sequence"/>
</dbReference>
<keyword evidence="1" id="KW-0812">Transmembrane</keyword>
<dbReference type="EMBL" id="CABWLC010000005">
    <property type="protein sequence ID" value="VXA82449.1"/>
    <property type="molecule type" value="Genomic_DNA"/>
</dbReference>
<gene>
    <name evidence="2" type="ORF">AERO8C_130036</name>
</gene>
<keyword evidence="1" id="KW-0472">Membrane</keyword>
<name>A0A653KUJ7_AERVE</name>
<accession>A0A653KUJ7</accession>
<evidence type="ECO:0000256" key="1">
    <source>
        <dbReference type="SAM" id="Phobius"/>
    </source>
</evidence>
<sequence>MYIVWVLVSNTYIRTVLLVSSNGLCDFFYIGIRFFIIAAKDSH</sequence>
<dbReference type="AlphaFoldDB" id="A0A653KUJ7"/>
<organism evidence="2 3">
    <name type="scientific">Aeromonas veronii</name>
    <dbReference type="NCBI Taxonomy" id="654"/>
    <lineage>
        <taxon>Bacteria</taxon>
        <taxon>Pseudomonadati</taxon>
        <taxon>Pseudomonadota</taxon>
        <taxon>Gammaproteobacteria</taxon>
        <taxon>Aeromonadales</taxon>
        <taxon>Aeromonadaceae</taxon>
        <taxon>Aeromonas</taxon>
    </lineage>
</organism>
<protein>
    <submittedName>
        <fullName evidence="2">Uncharacterized protein</fullName>
    </submittedName>
</protein>
<keyword evidence="1" id="KW-1133">Transmembrane helix</keyword>
<reference evidence="2 3" key="1">
    <citation type="submission" date="2019-10" db="EMBL/GenBank/DDBJ databases">
        <authorList>
            <person name="Karimi E."/>
        </authorList>
    </citation>
    <scope>NUCLEOTIDE SEQUENCE [LARGE SCALE GENOMIC DNA]</scope>
    <source>
        <strain evidence="2">Aeromonas sp. 8C</strain>
    </source>
</reference>
<evidence type="ECO:0000313" key="2">
    <source>
        <dbReference type="EMBL" id="VXA82449.1"/>
    </source>
</evidence>
<proteinExistence type="predicted"/>
<evidence type="ECO:0000313" key="3">
    <source>
        <dbReference type="Proteomes" id="UP000439123"/>
    </source>
</evidence>
<feature type="transmembrane region" description="Helical" evidence="1">
    <location>
        <begin position="12"/>
        <end position="36"/>
    </location>
</feature>